<organism evidence="1 2">
    <name type="scientific">Chanos chanos</name>
    <name type="common">Milkfish</name>
    <name type="synonym">Mugil chanos</name>
    <dbReference type="NCBI Taxonomy" id="29144"/>
    <lineage>
        <taxon>Eukaryota</taxon>
        <taxon>Metazoa</taxon>
        <taxon>Chordata</taxon>
        <taxon>Craniata</taxon>
        <taxon>Vertebrata</taxon>
        <taxon>Euteleostomi</taxon>
        <taxon>Actinopterygii</taxon>
        <taxon>Neopterygii</taxon>
        <taxon>Teleostei</taxon>
        <taxon>Ostariophysi</taxon>
        <taxon>Gonorynchiformes</taxon>
        <taxon>Chanidae</taxon>
        <taxon>Chanos</taxon>
    </lineage>
</organism>
<evidence type="ECO:0000313" key="1">
    <source>
        <dbReference type="Proteomes" id="UP000504632"/>
    </source>
</evidence>
<reference evidence="2" key="1">
    <citation type="submission" date="2025-08" db="UniProtKB">
        <authorList>
            <consortium name="RefSeq"/>
        </authorList>
    </citation>
    <scope>IDENTIFICATION</scope>
</reference>
<dbReference type="Proteomes" id="UP000504632">
    <property type="component" value="Chromosome 5"/>
</dbReference>
<dbReference type="Gene3D" id="3.80.10.10">
    <property type="entry name" value="Ribonuclease Inhibitor"/>
    <property type="match status" value="1"/>
</dbReference>
<dbReference type="RefSeq" id="XP_030629232.1">
    <property type="nucleotide sequence ID" value="XM_030773372.1"/>
</dbReference>
<dbReference type="AlphaFoldDB" id="A0A6J2VBF4"/>
<sequence>MLALIQNSSSLVYIWYQNLLYVTLVFNLEETKGGPSDDEALYSSLAMLTKDGHFTLCVGDDIRTYKSLKSQSPQTKPPLSEICLTCSHSEISRVNWKNFFQTYNEIKSFSEECGEFDDRCDALLSFLDSVPGLKEVDLKVIRVTENWATRMLSLMQTCPSLQHIGVVTDAELPKRDSVEECLCVSLSMSNRNGDFTLSIEGRGWIRSVFMGFSSAKSLSPQTKSSLSRISLTCPHSQISTIRWTGFLRTFNKVNGLTESCEKFDEQFNALLSFLNSVPGLKKVDLNVNILSKSWATRTLDLIQTCPSLQDIRLAAGFGGKGLLLEEGIKLLQESEKGPDCTLTLDGWRCTKPSDQCTGEEDWNLYCNQRVKLQICGQTCTEECLT</sequence>
<gene>
    <name evidence="2" type="primary">LOC115811252</name>
</gene>
<evidence type="ECO:0000313" key="2">
    <source>
        <dbReference type="RefSeq" id="XP_030629232.1"/>
    </source>
</evidence>
<dbReference type="OrthoDB" id="8985223at2759"/>
<protein>
    <submittedName>
        <fullName evidence="2">Uncharacterized protein LOC115811252</fullName>
    </submittedName>
</protein>
<dbReference type="InParanoid" id="A0A6J2VBF4"/>
<accession>A0A6J2VBF4</accession>
<name>A0A6J2VBF4_CHACN</name>
<dbReference type="SUPFAM" id="SSF52047">
    <property type="entry name" value="RNI-like"/>
    <property type="match status" value="1"/>
</dbReference>
<proteinExistence type="predicted"/>
<keyword evidence="1" id="KW-1185">Reference proteome</keyword>
<dbReference type="InterPro" id="IPR032675">
    <property type="entry name" value="LRR_dom_sf"/>
</dbReference>
<dbReference type="GeneID" id="115811252"/>